<feature type="repeat" description="WD" evidence="3">
    <location>
        <begin position="281"/>
        <end position="323"/>
    </location>
</feature>
<keyword evidence="6" id="KW-1185">Reference proteome</keyword>
<dbReference type="Proteomes" id="UP000320333">
    <property type="component" value="Unassembled WGS sequence"/>
</dbReference>
<dbReference type="PANTHER" id="PTHR47822:SF2">
    <property type="entry name" value="F-BOX AND WD-40 DOMAIN PROTEIN 7"/>
    <property type="match status" value="1"/>
</dbReference>
<dbReference type="EMBL" id="QEAP01000029">
    <property type="protein sequence ID" value="TPX77055.1"/>
    <property type="molecule type" value="Genomic_DNA"/>
</dbReference>
<evidence type="ECO:0000256" key="2">
    <source>
        <dbReference type="ARBA" id="ARBA00022737"/>
    </source>
</evidence>
<feature type="region of interest" description="Disordered" evidence="4">
    <location>
        <begin position="1"/>
        <end position="47"/>
    </location>
</feature>
<dbReference type="AlphaFoldDB" id="A0A507FN88"/>
<dbReference type="SUPFAM" id="SSF50978">
    <property type="entry name" value="WD40 repeat-like"/>
    <property type="match status" value="1"/>
</dbReference>
<keyword evidence="2" id="KW-0677">Repeat</keyword>
<dbReference type="InterPro" id="IPR001680">
    <property type="entry name" value="WD40_rpt"/>
</dbReference>
<dbReference type="SMART" id="SM00320">
    <property type="entry name" value="WD40"/>
    <property type="match status" value="6"/>
</dbReference>
<dbReference type="PROSITE" id="PS00678">
    <property type="entry name" value="WD_REPEATS_1"/>
    <property type="match status" value="1"/>
</dbReference>
<evidence type="ECO:0000256" key="1">
    <source>
        <dbReference type="ARBA" id="ARBA00022574"/>
    </source>
</evidence>
<dbReference type="InterPro" id="IPR036322">
    <property type="entry name" value="WD40_repeat_dom_sf"/>
</dbReference>
<evidence type="ECO:0000313" key="5">
    <source>
        <dbReference type="EMBL" id="TPX77055.1"/>
    </source>
</evidence>
<dbReference type="OrthoDB" id="10251741at2759"/>
<dbReference type="STRING" id="246404.A0A507FN88"/>
<name>A0A507FN88_9FUNG</name>
<accession>A0A507FN88</accession>
<dbReference type="Gene3D" id="2.130.10.10">
    <property type="entry name" value="YVTN repeat-like/Quinoprotein amine dehydrogenase"/>
    <property type="match status" value="2"/>
</dbReference>
<dbReference type="PANTHER" id="PTHR47822">
    <property type="entry name" value="CARBOHYDRATE BINDING DOMAIN CONTAINING PROTEIN"/>
    <property type="match status" value="1"/>
</dbReference>
<keyword evidence="1 3" id="KW-0853">WD repeat</keyword>
<comment type="caution">
    <text evidence="5">The sequence shown here is derived from an EMBL/GenBank/DDBJ whole genome shotgun (WGS) entry which is preliminary data.</text>
</comment>
<proteinExistence type="predicted"/>
<organism evidence="5 6">
    <name type="scientific">Chytriomyces confervae</name>
    <dbReference type="NCBI Taxonomy" id="246404"/>
    <lineage>
        <taxon>Eukaryota</taxon>
        <taxon>Fungi</taxon>
        <taxon>Fungi incertae sedis</taxon>
        <taxon>Chytridiomycota</taxon>
        <taxon>Chytridiomycota incertae sedis</taxon>
        <taxon>Chytridiomycetes</taxon>
        <taxon>Chytridiales</taxon>
        <taxon>Chytriomycetaceae</taxon>
        <taxon>Chytriomyces</taxon>
    </lineage>
</organism>
<dbReference type="PROSITE" id="PS50294">
    <property type="entry name" value="WD_REPEATS_REGION"/>
    <property type="match status" value="1"/>
</dbReference>
<dbReference type="InterPro" id="IPR019775">
    <property type="entry name" value="WD40_repeat_CS"/>
</dbReference>
<feature type="compositionally biased region" description="Low complexity" evidence="4">
    <location>
        <begin position="1"/>
        <end position="25"/>
    </location>
</feature>
<evidence type="ECO:0000313" key="6">
    <source>
        <dbReference type="Proteomes" id="UP000320333"/>
    </source>
</evidence>
<dbReference type="PROSITE" id="PS50082">
    <property type="entry name" value="WD_REPEATS_2"/>
    <property type="match status" value="1"/>
</dbReference>
<dbReference type="Pfam" id="PF00400">
    <property type="entry name" value="WD40"/>
    <property type="match status" value="3"/>
</dbReference>
<evidence type="ECO:0000256" key="3">
    <source>
        <dbReference type="PROSITE-ProRule" id="PRU00221"/>
    </source>
</evidence>
<reference evidence="5 6" key="1">
    <citation type="journal article" date="2019" name="Sci. Rep.">
        <title>Comparative genomics of chytrid fungi reveal insights into the obligate biotrophic and pathogenic lifestyle of Synchytrium endobioticum.</title>
        <authorList>
            <person name="van de Vossenberg B.T.L.H."/>
            <person name="Warris S."/>
            <person name="Nguyen H.D.T."/>
            <person name="van Gent-Pelzer M.P.E."/>
            <person name="Joly D.L."/>
            <person name="van de Geest H.C."/>
            <person name="Bonants P.J.M."/>
            <person name="Smith D.S."/>
            <person name="Levesque C.A."/>
            <person name="van der Lee T.A.J."/>
        </authorList>
    </citation>
    <scope>NUCLEOTIDE SEQUENCE [LARGE SCALE GENOMIC DNA]</scope>
    <source>
        <strain evidence="5 6">CBS 675.73</strain>
    </source>
</reference>
<gene>
    <name evidence="5" type="ORF">CcCBS67573_g01640</name>
</gene>
<protein>
    <submittedName>
        <fullName evidence="5">Uncharacterized protein</fullName>
    </submittedName>
</protein>
<dbReference type="InterPro" id="IPR015943">
    <property type="entry name" value="WD40/YVTN_repeat-like_dom_sf"/>
</dbReference>
<evidence type="ECO:0000256" key="4">
    <source>
        <dbReference type="SAM" id="MobiDB-lite"/>
    </source>
</evidence>
<sequence>MNRASARSSHSLMSSSQSQSSVRASTTDESGLRDLPRALPNHSHRSMKGSLGSLYALERQRQRISQEIGGSASALNEWNYVMGGSSDRSSVPSVAGYDRGSVSGLSYATRKTGRGFREPTFQGVFRPKLIKRETSEIYAVKFSPNDEYIAAACGSSFIQMYSTSSNEMVRTLVPPAELGKDILPCTNVCFRPESNGYTNKNVLVAGYADGRIIHWHYTSGQIISTIQEDDIQINGLSYQAGYNDAPGQYFAACGSDTTVRIYDAQNHKKVLDMNGGQGFVSAGHSNRIFAVKFHPTDQHMLISGGWDNTIQFWDTRVGHSVRSIYGPHICGADALDINASGTEILSASFAKTDQLETWDYATGALLETIPWSIMEGEKKSSMLYSASFGKSKGGQQYIIAGGCGSNNEIKMFNVQTGRAIGVVQGFTHSVYSVALSNNERMVAAGGAFKAVYSYDVDYAQQTNELIY</sequence>